<dbReference type="Proteomes" id="UP000622552">
    <property type="component" value="Unassembled WGS sequence"/>
</dbReference>
<feature type="compositionally biased region" description="Low complexity" evidence="16">
    <location>
        <begin position="40"/>
        <end position="51"/>
    </location>
</feature>
<evidence type="ECO:0000256" key="2">
    <source>
        <dbReference type="ARBA" id="ARBA00001947"/>
    </source>
</evidence>
<feature type="compositionally biased region" description="Acidic residues" evidence="16">
    <location>
        <begin position="1055"/>
        <end position="1066"/>
    </location>
</feature>
<dbReference type="GO" id="GO:0003723">
    <property type="term" value="F:RNA binding"/>
    <property type="evidence" value="ECO:0007669"/>
    <property type="project" value="UniProtKB-KW"/>
</dbReference>
<evidence type="ECO:0000256" key="16">
    <source>
        <dbReference type="SAM" id="MobiDB-lite"/>
    </source>
</evidence>
<feature type="region of interest" description="Disordered" evidence="16">
    <location>
        <begin position="396"/>
        <end position="580"/>
    </location>
</feature>
<dbReference type="GO" id="GO:0006397">
    <property type="term" value="P:mRNA processing"/>
    <property type="evidence" value="ECO:0007669"/>
    <property type="project" value="UniProtKB-KW"/>
</dbReference>
<dbReference type="SMART" id="SM00316">
    <property type="entry name" value="S1"/>
    <property type="match status" value="1"/>
</dbReference>
<proteinExistence type="inferred from homology"/>
<evidence type="ECO:0000256" key="1">
    <source>
        <dbReference type="ARBA" id="ARBA00001946"/>
    </source>
</evidence>
<dbReference type="PANTHER" id="PTHR30001">
    <property type="entry name" value="RIBONUCLEASE"/>
    <property type="match status" value="1"/>
</dbReference>
<evidence type="ECO:0000256" key="11">
    <source>
        <dbReference type="ARBA" id="ARBA00022842"/>
    </source>
</evidence>
<dbReference type="InterPro" id="IPR019307">
    <property type="entry name" value="RNA-bd_AU-1/RNase_E/G"/>
</dbReference>
<dbReference type="InterPro" id="IPR012340">
    <property type="entry name" value="NA-bd_OB-fold"/>
</dbReference>
<comment type="subcellular location">
    <subcellularLocation>
        <location evidence="3">Cytoplasm</location>
    </subcellularLocation>
</comment>
<organism evidence="18 19">
    <name type="scientific">Longispora fulva</name>
    <dbReference type="NCBI Taxonomy" id="619741"/>
    <lineage>
        <taxon>Bacteria</taxon>
        <taxon>Bacillati</taxon>
        <taxon>Actinomycetota</taxon>
        <taxon>Actinomycetes</taxon>
        <taxon>Micromonosporales</taxon>
        <taxon>Micromonosporaceae</taxon>
        <taxon>Longispora</taxon>
    </lineage>
</organism>
<evidence type="ECO:0000256" key="6">
    <source>
        <dbReference type="ARBA" id="ARBA00022664"/>
    </source>
</evidence>
<dbReference type="InterPro" id="IPR003029">
    <property type="entry name" value="S1_domain"/>
</dbReference>
<evidence type="ECO:0000259" key="17">
    <source>
        <dbReference type="PROSITE" id="PS50126"/>
    </source>
</evidence>
<sequence length="1127" mass="120191">MLDNEPTGGTETGHEPTTETAADTETTTRRTRAPRKRAVKAAAPEVVADADGQPAEVAEKPARRTRKKAAPAAVAATESATAESTQPAVASASGSDSAGSGRAASDVAVAAPVVTGAAPAASEQAPVAADRAASAAVAQPAASASPVQPVAADEETFLPEPARAESTQVRERRRATRPAGAPAPVFRGTEPAPVVAAFPQPVVPAPVAQEPAAEAAPTTRVRRATRPAGAPTPVRRDPEPTGTGSETPGATVSGSTATGSAAGTRTAPADSTSARTAPAAAEATDAQAEAPTRTRRTRTRAVKPEPVAVVEPDIEDLDAEEDEVLEEVAEVIEAVVEPEPEPEKPTGRRRRGAAAAATVLFMPPEPVVSPAPVAAPASFSPFEVPAVAPFAVPEPVARPVRSADDEDEDEAPVGRRRRTRRGAAAAEEAPLDEADEVTDAEEAEETDEDDEDHESPESRRNRRRRGRRGRGRGKGGADDYDDESEDEPTAESETEAEEADEDEEAADTEVAADGSLRRRRRSRRRRGSGDAETSDDPNVVVKIREPRSAVDEVQGVSGSTRLEAKRQRRRDGREQRRTRPPILTEAEFLARREAVDRVMVVRQLGDRTQTAVLEDGILVEHYVARASQSTMVGNVYLGRVQNVLPSMEAAFVDIGRGRNAVLYAGEVNWEGAGLSGRGRSIEQALKPGDSVLVQVTKDPVGHKGARLTSHIALSGRHLVYVPHGNASGISRKLSDTERKRLRDILKHLVPEEAGVIVRTAAEGASSEELERDVTRLQAQWETIEKKSKSGSAPVALYEEPDLVIRVVRDLFNEDFRELVIEGEDAWEQVEPYLAHVSPDLVDRLRRHTGTVDVFQALRIDEQIMKALDRKVFLPSGGSLVIDRTEAMTVVDVNTGKFIGHGGNLEETVTKNNLEAAEEIVRQLRLRDIGGIIVIDFIDMVLESNRELVLRRLTECLGRDRTKHQVTEITSLGLVQMTRKRMGQGLLEAFSEQCDCCKGRGLIIHTEPIVDGAQGGGQSGRGGHNTAPAAPASSGGSDEPREGKKSRRRRGKGESTEAESAADDAPESAEVPEPVLVGAVSAAGSTSTITVRASDDDPDAAVDADEAGEGEHEGGRRRRRSSSRRRGK</sequence>
<feature type="region of interest" description="Disordered" evidence="16">
    <location>
        <begin position="208"/>
        <end position="306"/>
    </location>
</feature>
<evidence type="ECO:0000256" key="9">
    <source>
        <dbReference type="ARBA" id="ARBA00022801"/>
    </source>
</evidence>
<dbReference type="GO" id="GO:0006364">
    <property type="term" value="P:rRNA processing"/>
    <property type="evidence" value="ECO:0007669"/>
    <property type="project" value="TreeGrafter"/>
</dbReference>
<dbReference type="FunFam" id="2.40.50.140:FF:000066">
    <property type="entry name" value="Ribonuclease E"/>
    <property type="match status" value="1"/>
</dbReference>
<feature type="compositionally biased region" description="Low complexity" evidence="16">
    <location>
        <begin position="1026"/>
        <end position="1036"/>
    </location>
</feature>
<keyword evidence="5" id="KW-0963">Cytoplasm</keyword>
<accession>A0A8J7GMZ0</accession>
<evidence type="ECO:0000256" key="13">
    <source>
        <dbReference type="ARBA" id="ARBA00050524"/>
    </source>
</evidence>
<feature type="compositionally biased region" description="Basic residues" evidence="16">
    <location>
        <begin position="460"/>
        <end position="473"/>
    </location>
</feature>
<dbReference type="GO" id="GO:0008995">
    <property type="term" value="F:ribonuclease E activity"/>
    <property type="evidence" value="ECO:0007669"/>
    <property type="project" value="UniProtKB-EC"/>
</dbReference>
<protein>
    <recommendedName>
        <fullName evidence="15">Ribonuclease E</fullName>
        <ecNumber evidence="14">3.1.26.12</ecNumber>
    </recommendedName>
</protein>
<evidence type="ECO:0000256" key="14">
    <source>
        <dbReference type="ARBA" id="ARBA00066879"/>
    </source>
</evidence>
<evidence type="ECO:0000256" key="7">
    <source>
        <dbReference type="ARBA" id="ARBA00022694"/>
    </source>
</evidence>
<dbReference type="GO" id="GO:0008033">
    <property type="term" value="P:tRNA processing"/>
    <property type="evidence" value="ECO:0007669"/>
    <property type="project" value="UniProtKB-KW"/>
</dbReference>
<feature type="region of interest" description="Disordered" evidence="16">
    <location>
        <begin position="1009"/>
        <end position="1127"/>
    </location>
</feature>
<dbReference type="AlphaFoldDB" id="A0A8J7GMZ0"/>
<feature type="compositionally biased region" description="Gly residues" evidence="16">
    <location>
        <begin position="1012"/>
        <end position="1022"/>
    </location>
</feature>
<keyword evidence="11" id="KW-0460">Magnesium</keyword>
<dbReference type="CDD" id="cd04453">
    <property type="entry name" value="S1_RNase_E"/>
    <property type="match status" value="1"/>
</dbReference>
<name>A0A8J7GMZ0_9ACTN</name>
<dbReference type="Pfam" id="PF10150">
    <property type="entry name" value="RNase_E_G"/>
    <property type="match status" value="1"/>
</dbReference>
<feature type="compositionally biased region" description="Acidic residues" evidence="16">
    <location>
        <begin position="478"/>
        <end position="507"/>
    </location>
</feature>
<evidence type="ECO:0000256" key="3">
    <source>
        <dbReference type="ARBA" id="ARBA00004496"/>
    </source>
</evidence>
<dbReference type="PANTHER" id="PTHR30001:SF0">
    <property type="entry name" value="RIBONUCLEASE G"/>
    <property type="match status" value="1"/>
</dbReference>
<dbReference type="RefSeq" id="WP_197007293.1">
    <property type="nucleotide sequence ID" value="NZ_BONS01000019.1"/>
</dbReference>
<dbReference type="GO" id="GO:0005737">
    <property type="term" value="C:cytoplasm"/>
    <property type="evidence" value="ECO:0007669"/>
    <property type="project" value="UniProtKB-SubCell"/>
</dbReference>
<feature type="compositionally biased region" description="Basic residues" evidence="16">
    <location>
        <begin position="517"/>
        <end position="526"/>
    </location>
</feature>
<feature type="compositionally biased region" description="Basic residues" evidence="16">
    <location>
        <begin position="29"/>
        <end position="39"/>
    </location>
</feature>
<dbReference type="Gene3D" id="2.40.50.140">
    <property type="entry name" value="Nucleic acid-binding proteins"/>
    <property type="match status" value="1"/>
</dbReference>
<feature type="region of interest" description="Disordered" evidence="16">
    <location>
        <begin position="332"/>
        <end position="352"/>
    </location>
</feature>
<evidence type="ECO:0000313" key="19">
    <source>
        <dbReference type="Proteomes" id="UP000622552"/>
    </source>
</evidence>
<keyword evidence="7" id="KW-0819">tRNA processing</keyword>
<comment type="similarity">
    <text evidence="4">Belongs to the RNase E/G family.</text>
</comment>
<gene>
    <name evidence="18" type="ORF">IW245_006979</name>
</gene>
<dbReference type="SUPFAM" id="SSF50249">
    <property type="entry name" value="Nucleic acid-binding proteins"/>
    <property type="match status" value="1"/>
</dbReference>
<feature type="compositionally biased region" description="Low complexity" evidence="16">
    <location>
        <begin position="247"/>
        <end position="291"/>
    </location>
</feature>
<feature type="domain" description="S1 motif" evidence="17">
    <location>
        <begin position="633"/>
        <end position="716"/>
    </location>
</feature>
<evidence type="ECO:0000256" key="5">
    <source>
        <dbReference type="ARBA" id="ARBA00022490"/>
    </source>
</evidence>
<evidence type="ECO:0000313" key="18">
    <source>
        <dbReference type="EMBL" id="MBG6140785.1"/>
    </source>
</evidence>
<dbReference type="EC" id="3.1.26.12" evidence="14"/>
<keyword evidence="8" id="KW-0479">Metal-binding</keyword>
<evidence type="ECO:0000256" key="8">
    <source>
        <dbReference type="ARBA" id="ARBA00022723"/>
    </source>
</evidence>
<dbReference type="NCBIfam" id="TIGR00757">
    <property type="entry name" value="RNaseEG"/>
    <property type="match status" value="1"/>
</dbReference>
<comment type="caution">
    <text evidence="18">The sequence shown here is derived from an EMBL/GenBank/DDBJ whole genome shotgun (WGS) entry which is preliminary data.</text>
</comment>
<keyword evidence="10" id="KW-0862">Zinc</keyword>
<comment type="cofactor">
    <cofactor evidence="1">
        <name>Mg(2+)</name>
        <dbReference type="ChEBI" id="CHEBI:18420"/>
    </cofactor>
</comment>
<feature type="compositionally biased region" description="Basic residues" evidence="16">
    <location>
        <begin position="1114"/>
        <end position="1127"/>
    </location>
</feature>
<keyword evidence="19" id="KW-1185">Reference proteome</keyword>
<feature type="compositionally biased region" description="Low complexity" evidence="16">
    <location>
        <begin position="208"/>
        <end position="219"/>
    </location>
</feature>
<dbReference type="InterPro" id="IPR004659">
    <property type="entry name" value="RNase_E/G"/>
</dbReference>
<keyword evidence="6" id="KW-0507">mRNA processing</keyword>
<keyword evidence="9 18" id="KW-0378">Hydrolase</keyword>
<comment type="catalytic activity">
    <reaction evidence="13">
        <text>Endonucleolytic cleavage of single-stranded RNA in A- and U-rich regions.</text>
        <dbReference type="EC" id="3.1.26.12"/>
    </reaction>
</comment>
<feature type="region of interest" description="Disordered" evidence="16">
    <location>
        <begin position="1"/>
        <end position="188"/>
    </location>
</feature>
<evidence type="ECO:0000256" key="15">
    <source>
        <dbReference type="ARBA" id="ARBA00072999"/>
    </source>
</evidence>
<evidence type="ECO:0000256" key="4">
    <source>
        <dbReference type="ARBA" id="ARBA00005522"/>
    </source>
</evidence>
<feature type="compositionally biased region" description="Acidic residues" evidence="16">
    <location>
        <begin position="1095"/>
        <end position="1107"/>
    </location>
</feature>
<reference evidence="18" key="1">
    <citation type="submission" date="2020-11" db="EMBL/GenBank/DDBJ databases">
        <title>Sequencing the genomes of 1000 actinobacteria strains.</title>
        <authorList>
            <person name="Klenk H.-P."/>
        </authorList>
    </citation>
    <scope>NUCLEOTIDE SEQUENCE</scope>
    <source>
        <strain evidence="18">DSM 45356</strain>
    </source>
</reference>
<comment type="cofactor">
    <cofactor evidence="2">
        <name>Zn(2+)</name>
        <dbReference type="ChEBI" id="CHEBI:29105"/>
    </cofactor>
</comment>
<keyword evidence="12" id="KW-0694">RNA-binding</keyword>
<dbReference type="GO" id="GO:0046872">
    <property type="term" value="F:metal ion binding"/>
    <property type="evidence" value="ECO:0007669"/>
    <property type="project" value="UniProtKB-KW"/>
</dbReference>
<evidence type="ECO:0000256" key="12">
    <source>
        <dbReference type="ARBA" id="ARBA00022884"/>
    </source>
</evidence>
<feature type="compositionally biased region" description="Low complexity" evidence="16">
    <location>
        <begin position="70"/>
        <end position="151"/>
    </location>
</feature>
<feature type="compositionally biased region" description="Acidic residues" evidence="16">
    <location>
        <begin position="429"/>
        <end position="454"/>
    </location>
</feature>
<dbReference type="PROSITE" id="PS50126">
    <property type="entry name" value="S1"/>
    <property type="match status" value="1"/>
</dbReference>
<dbReference type="EMBL" id="JADOUF010000001">
    <property type="protein sequence ID" value="MBG6140785.1"/>
    <property type="molecule type" value="Genomic_DNA"/>
</dbReference>
<evidence type="ECO:0000256" key="10">
    <source>
        <dbReference type="ARBA" id="ARBA00022833"/>
    </source>
</evidence>